<sequence length="82" mass="9435">MFVIAKLQKCPPPQPSTPYLTIHFSTLLHLHLHLLPPYDFVSDRTTDQQPPLRINPHTHVFPSSFRLLAYKLLVVFTSVSKT</sequence>
<protein>
    <submittedName>
        <fullName evidence="1">Uncharacterized protein</fullName>
    </submittedName>
</protein>
<comment type="caution">
    <text evidence="1">The sequence shown here is derived from an EMBL/GenBank/DDBJ whole genome shotgun (WGS) entry which is preliminary data.</text>
</comment>
<evidence type="ECO:0000313" key="2">
    <source>
        <dbReference type="Proteomes" id="UP001056120"/>
    </source>
</evidence>
<keyword evidence="2" id="KW-1185">Reference proteome</keyword>
<gene>
    <name evidence="1" type="ORF">L1987_65714</name>
</gene>
<proteinExistence type="predicted"/>
<dbReference type="EMBL" id="CM042039">
    <property type="protein sequence ID" value="KAI3725918.1"/>
    <property type="molecule type" value="Genomic_DNA"/>
</dbReference>
<reference evidence="1 2" key="2">
    <citation type="journal article" date="2022" name="Mol. Ecol. Resour.">
        <title>The genomes of chicory, endive, great burdock and yacon provide insights into Asteraceae paleo-polyploidization history and plant inulin production.</title>
        <authorList>
            <person name="Fan W."/>
            <person name="Wang S."/>
            <person name="Wang H."/>
            <person name="Wang A."/>
            <person name="Jiang F."/>
            <person name="Liu H."/>
            <person name="Zhao H."/>
            <person name="Xu D."/>
            <person name="Zhang Y."/>
        </authorList>
    </citation>
    <scope>NUCLEOTIDE SEQUENCE [LARGE SCALE GENOMIC DNA]</scope>
    <source>
        <strain evidence="2">cv. Yunnan</strain>
        <tissue evidence="1">Leaves</tissue>
    </source>
</reference>
<dbReference type="Proteomes" id="UP001056120">
    <property type="component" value="Linkage Group LG22"/>
</dbReference>
<name>A0ACB9BVF6_9ASTR</name>
<organism evidence="1 2">
    <name type="scientific">Smallanthus sonchifolius</name>
    <dbReference type="NCBI Taxonomy" id="185202"/>
    <lineage>
        <taxon>Eukaryota</taxon>
        <taxon>Viridiplantae</taxon>
        <taxon>Streptophyta</taxon>
        <taxon>Embryophyta</taxon>
        <taxon>Tracheophyta</taxon>
        <taxon>Spermatophyta</taxon>
        <taxon>Magnoliopsida</taxon>
        <taxon>eudicotyledons</taxon>
        <taxon>Gunneridae</taxon>
        <taxon>Pentapetalae</taxon>
        <taxon>asterids</taxon>
        <taxon>campanulids</taxon>
        <taxon>Asterales</taxon>
        <taxon>Asteraceae</taxon>
        <taxon>Asteroideae</taxon>
        <taxon>Heliantheae alliance</taxon>
        <taxon>Millerieae</taxon>
        <taxon>Smallanthus</taxon>
    </lineage>
</organism>
<evidence type="ECO:0000313" key="1">
    <source>
        <dbReference type="EMBL" id="KAI3725918.1"/>
    </source>
</evidence>
<accession>A0ACB9BVF6</accession>
<reference evidence="2" key="1">
    <citation type="journal article" date="2022" name="Mol. Ecol. Resour.">
        <title>The genomes of chicory, endive, great burdock and yacon provide insights into Asteraceae palaeo-polyploidization history and plant inulin production.</title>
        <authorList>
            <person name="Fan W."/>
            <person name="Wang S."/>
            <person name="Wang H."/>
            <person name="Wang A."/>
            <person name="Jiang F."/>
            <person name="Liu H."/>
            <person name="Zhao H."/>
            <person name="Xu D."/>
            <person name="Zhang Y."/>
        </authorList>
    </citation>
    <scope>NUCLEOTIDE SEQUENCE [LARGE SCALE GENOMIC DNA]</scope>
    <source>
        <strain evidence="2">cv. Yunnan</strain>
    </source>
</reference>